<accession>A0A5B8V2S4</accession>
<keyword evidence="2" id="KW-1185">Reference proteome</keyword>
<gene>
    <name evidence="1" type="ORF">FRZ54_21265</name>
</gene>
<dbReference type="InterPro" id="IPR018644">
    <property type="entry name" value="DUF2071"/>
</dbReference>
<sequence length="249" mass="29001">MQKKEFLKARWINLLMLNYEVDPAVLAQYIPPATELDLWQGKALVSMVGFLFKETAVKGIKWPLHINFDEVNLRFYVKHFNGKEWKRGAVFISEIVPKPFIALFANMLYKEHYRAMPMRHSVDELSGGLTKYLYEWKFDGRWNNRLGGTVVNADIHPIVPGSQEEFIFEHYWGYNKISKTKTREYQVEHITWNAANVIDPVFEADVAQLYGKEFVPYLTTKPYSAFFADGSEVIVRGVEKIRADRAPLK</sequence>
<dbReference type="Pfam" id="PF09844">
    <property type="entry name" value="DUF2071"/>
    <property type="match status" value="1"/>
</dbReference>
<dbReference type="PANTHER" id="PTHR39186:SF1">
    <property type="entry name" value="DUF2071 DOMAIN-CONTAINING PROTEIN"/>
    <property type="match status" value="1"/>
</dbReference>
<dbReference type="KEGG" id="mgin:FRZ54_21265"/>
<evidence type="ECO:0000313" key="1">
    <source>
        <dbReference type="EMBL" id="QEC64991.1"/>
    </source>
</evidence>
<dbReference type="PANTHER" id="PTHR39186">
    <property type="entry name" value="DUF2071 FAMILY PROTEIN"/>
    <property type="match status" value="1"/>
</dbReference>
<proteinExistence type="predicted"/>
<dbReference type="Proteomes" id="UP000321479">
    <property type="component" value="Chromosome"/>
</dbReference>
<dbReference type="EMBL" id="CP042436">
    <property type="protein sequence ID" value="QEC64991.1"/>
    <property type="molecule type" value="Genomic_DNA"/>
</dbReference>
<dbReference type="RefSeq" id="WP_147033824.1">
    <property type="nucleotide sequence ID" value="NZ_CP042436.1"/>
</dbReference>
<protein>
    <submittedName>
        <fullName evidence="1">DUF2071 domain-containing protein</fullName>
    </submittedName>
</protein>
<dbReference type="AlphaFoldDB" id="A0A5B8V2S4"/>
<organism evidence="1 2">
    <name type="scientific">Mucilaginibacter ginsenosidivorans</name>
    <dbReference type="NCBI Taxonomy" id="398053"/>
    <lineage>
        <taxon>Bacteria</taxon>
        <taxon>Pseudomonadati</taxon>
        <taxon>Bacteroidota</taxon>
        <taxon>Sphingobacteriia</taxon>
        <taxon>Sphingobacteriales</taxon>
        <taxon>Sphingobacteriaceae</taxon>
        <taxon>Mucilaginibacter</taxon>
    </lineage>
</organism>
<dbReference type="OrthoDB" id="1421826at2"/>
<reference evidence="1 2" key="1">
    <citation type="journal article" date="2017" name="Curr. Microbiol.">
        <title>Mucilaginibacter ginsenosidivorans sp. nov., Isolated from Soil of Ginseng Field.</title>
        <authorList>
            <person name="Kim M.M."/>
            <person name="Siddiqi M.Z."/>
            <person name="Im W.T."/>
        </authorList>
    </citation>
    <scope>NUCLEOTIDE SEQUENCE [LARGE SCALE GENOMIC DNA]</scope>
    <source>
        <strain evidence="1 2">Gsoil 3017</strain>
    </source>
</reference>
<evidence type="ECO:0000313" key="2">
    <source>
        <dbReference type="Proteomes" id="UP000321479"/>
    </source>
</evidence>
<name>A0A5B8V2S4_9SPHI</name>